<keyword evidence="7" id="KW-1185">Reference proteome</keyword>
<reference evidence="6" key="1">
    <citation type="submission" date="2022-07" db="EMBL/GenBank/DDBJ databases">
        <title>Fungi with potential for degradation of polypropylene.</title>
        <authorList>
            <person name="Gostincar C."/>
        </authorList>
    </citation>
    <scope>NUCLEOTIDE SEQUENCE</scope>
    <source>
        <strain evidence="6">EXF-13308</strain>
    </source>
</reference>
<evidence type="ECO:0000313" key="7">
    <source>
        <dbReference type="Proteomes" id="UP001174694"/>
    </source>
</evidence>
<comment type="function">
    <text evidence="3">tRNA nucleus export receptor which facilitates tRNA translocation across the nuclear pore complex. Involved in pre-tRNA splicing, probably by affecting the interaction of pre-tRNA with splicing endonuclease.</text>
</comment>
<feature type="domain" description="Importin N-terminal" evidence="5">
    <location>
        <begin position="49"/>
        <end position="135"/>
    </location>
</feature>
<dbReference type="PROSITE" id="PS50166">
    <property type="entry name" value="IMPORTIN_B_NT"/>
    <property type="match status" value="1"/>
</dbReference>
<protein>
    <submittedName>
        <fullName evidence="6">Nuclear import and export protein Msn5</fullName>
    </submittedName>
</protein>
<dbReference type="InterPro" id="IPR013598">
    <property type="entry name" value="Exportin-1/Importin-b-like"/>
</dbReference>
<dbReference type="InterPro" id="IPR001494">
    <property type="entry name" value="Importin-beta_N"/>
</dbReference>
<dbReference type="SUPFAM" id="SSF48371">
    <property type="entry name" value="ARM repeat"/>
    <property type="match status" value="1"/>
</dbReference>
<dbReference type="Proteomes" id="UP001174694">
    <property type="component" value="Unassembled WGS sequence"/>
</dbReference>
<organism evidence="6 7">
    <name type="scientific">Pleurostoma richardsiae</name>
    <dbReference type="NCBI Taxonomy" id="41990"/>
    <lineage>
        <taxon>Eukaryota</taxon>
        <taxon>Fungi</taxon>
        <taxon>Dikarya</taxon>
        <taxon>Ascomycota</taxon>
        <taxon>Pezizomycotina</taxon>
        <taxon>Sordariomycetes</taxon>
        <taxon>Sordariomycetidae</taxon>
        <taxon>Calosphaeriales</taxon>
        <taxon>Pleurostomataceae</taxon>
        <taxon>Pleurostoma</taxon>
    </lineage>
</organism>
<dbReference type="Pfam" id="PF19273">
    <property type="entry name" value="Exportin-5"/>
    <property type="match status" value="1"/>
</dbReference>
<dbReference type="EMBL" id="JANBVO010000041">
    <property type="protein sequence ID" value="KAJ9134810.1"/>
    <property type="molecule type" value="Genomic_DNA"/>
</dbReference>
<dbReference type="Gene3D" id="1.25.10.10">
    <property type="entry name" value="Leucine-rich Repeat Variant"/>
    <property type="match status" value="1"/>
</dbReference>
<dbReference type="GO" id="GO:0031267">
    <property type="term" value="F:small GTPase binding"/>
    <property type="evidence" value="ECO:0007669"/>
    <property type="project" value="InterPro"/>
</dbReference>
<evidence type="ECO:0000256" key="3">
    <source>
        <dbReference type="ARBA" id="ARBA00025147"/>
    </source>
</evidence>
<comment type="caution">
    <text evidence="6">The sequence shown here is derived from an EMBL/GenBank/DDBJ whole genome shotgun (WGS) entry which is preliminary data.</text>
</comment>
<dbReference type="GO" id="GO:0042565">
    <property type="term" value="C:RNA nuclear export complex"/>
    <property type="evidence" value="ECO:0007669"/>
    <property type="project" value="TreeGrafter"/>
</dbReference>
<evidence type="ECO:0000256" key="2">
    <source>
        <dbReference type="ARBA" id="ARBA00022694"/>
    </source>
</evidence>
<accession>A0AA38R3V4</accession>
<keyword evidence="2" id="KW-0819">tRNA processing</keyword>
<dbReference type="InterPro" id="IPR045065">
    <property type="entry name" value="XPO1/5"/>
</dbReference>
<comment type="similarity">
    <text evidence="1">Belongs to the exportin family.</text>
</comment>
<dbReference type="InterPro" id="IPR016024">
    <property type="entry name" value="ARM-type_fold"/>
</dbReference>
<dbReference type="GO" id="GO:0006611">
    <property type="term" value="P:protein export from nucleus"/>
    <property type="evidence" value="ECO:0007669"/>
    <property type="project" value="InterPro"/>
</dbReference>
<dbReference type="GO" id="GO:0005737">
    <property type="term" value="C:cytoplasm"/>
    <property type="evidence" value="ECO:0007669"/>
    <property type="project" value="TreeGrafter"/>
</dbReference>
<dbReference type="InterPro" id="IPR011989">
    <property type="entry name" value="ARM-like"/>
</dbReference>
<dbReference type="PANTHER" id="PTHR11223:SF3">
    <property type="entry name" value="EXPORTIN-5"/>
    <property type="match status" value="1"/>
</dbReference>
<dbReference type="Pfam" id="PF08389">
    <property type="entry name" value="Xpo1"/>
    <property type="match status" value="1"/>
</dbReference>
<dbReference type="GO" id="GO:0003723">
    <property type="term" value="F:RNA binding"/>
    <property type="evidence" value="ECO:0007669"/>
    <property type="project" value="TreeGrafter"/>
</dbReference>
<dbReference type="GO" id="GO:0006405">
    <property type="term" value="P:RNA export from nucleus"/>
    <property type="evidence" value="ECO:0007669"/>
    <property type="project" value="TreeGrafter"/>
</dbReference>
<dbReference type="AlphaFoldDB" id="A0AA38R3V4"/>
<evidence type="ECO:0000313" key="6">
    <source>
        <dbReference type="EMBL" id="KAJ9134810.1"/>
    </source>
</evidence>
<sequence length="1279" mass="143792">MADPGANGSVAVANATAGAGDDNGLLSKIHDALQIIYTPHSTNQSRHEAQAFLEEVKALSEGPSHGFTLASDKSQSPIVRHYGLSLLEHAIKHKWAEYTEQEAAFLRNWVLQLSQAVSREDPQYIRNKVALLWVEVAKRSWAAEWMDMDAMLVQLWQVPGLGPHKELVLSILETLSDEIFNGDDAVVAVREGVLSKAAVEIFTPATVLAEAFPNRQTGPDVRCGEEGWLNRVSAFLNDCLSTGVENNEDARSCAVKSLKVLYSLLPWAIPKAIIVSRCVHSMCDGLGAPDIAVRKASLESLHALYARSNFSGNEFRELVVPMYSDKFVERCKELFAWSTVDVDDLDDDKYQFSKKFSEMLSCIGNYLDRKFDTMPPGVDIQAFLDLLLTVVQSQSLVVSIPVLVTWTRLLQNRSLGPAIAKTRLIGPLLVVCSSRLVRYESLPEDTQDPTYILLMEDTDTVPERHAFLGNYRRYSSQVIENVVQLTLSDAISYILDQADNVLRHLYDGQPPLNPSTYTKNSMPYLRVDGQLTVIESALKGYVKWRAGSRDAAERYEQQRQQVEQYLESWCNQLIQMQFEDPLIRKRILQLLVAFSTGALDKNTGFMLKVLEHILMTWPATQPEHKVFNDAIKDFQSESIVELQRLASKMPDHLLDVYDQLEAKVNDMIASGSLDEKRQVAYQSFLFLVIHRATRIDPALRLQRLQAFIRPVTQQWQNENLKQALSSYAGFARLMALDKAQTYLARRQIHKITDWGAVELDAEGLALQAELEERQMLLPLRSTKSFLTYSVEKLEKNSPSYEASCALWQDGIPVILPELLQFLAHAHATHNPSNWSLLPNEMQSIVERVLTDRFWQAGISEGSKDDFYARVLDKKGTLEGLASSIRGSVRFVRETSYAIIYCMSRLDVQFYGFEELPGPLAHALFADSSCLSAHQIINLLNLVRYLVDHCPVDLREHFLPPLLAACFQQMDSKISSQWEKLDRQQSIQSAGDELTEEMKAESILRQLTYSAVVMLADFLDPARTDELSDAGADGQEDGPPPRQHPSLRRFCLMQFTIAEPLLMFCAHAIRMHDSRCCGVVLRVFRSIIPEFVSKTSPSADADSMDDLIPPERFPIPPENAAAIREFISSEVLKACITSLHEPYFVDLQKELGHVIAFILIYYSPLTQTPREVLCSLPNIKQQDVDTTIEYLSRPGMHSRQQRALVLDLLKDLKGVSISEMGKLSKSIGLRSESSRPVAKKPLRSKMAQEFMTAPPPEGRPGGPDKRESPDLEGVAGLFNT</sequence>
<evidence type="ECO:0000256" key="4">
    <source>
        <dbReference type="SAM" id="MobiDB-lite"/>
    </source>
</evidence>
<feature type="region of interest" description="Disordered" evidence="4">
    <location>
        <begin position="1229"/>
        <end position="1279"/>
    </location>
</feature>
<name>A0AA38R3V4_9PEZI</name>
<dbReference type="PANTHER" id="PTHR11223">
    <property type="entry name" value="EXPORTIN 1/5"/>
    <property type="match status" value="1"/>
</dbReference>
<dbReference type="GO" id="GO:0008033">
    <property type="term" value="P:tRNA processing"/>
    <property type="evidence" value="ECO:0007669"/>
    <property type="project" value="UniProtKB-KW"/>
</dbReference>
<proteinExistence type="inferred from homology"/>
<dbReference type="GO" id="GO:0005049">
    <property type="term" value="F:nuclear export signal receptor activity"/>
    <property type="evidence" value="ECO:0007669"/>
    <property type="project" value="InterPro"/>
</dbReference>
<dbReference type="GO" id="GO:0005634">
    <property type="term" value="C:nucleus"/>
    <property type="evidence" value="ECO:0007669"/>
    <property type="project" value="TreeGrafter"/>
</dbReference>
<dbReference type="InterPro" id="IPR045478">
    <property type="entry name" value="Exportin-5_C"/>
</dbReference>
<evidence type="ECO:0000259" key="5">
    <source>
        <dbReference type="PROSITE" id="PS50166"/>
    </source>
</evidence>
<gene>
    <name evidence="6" type="ORF">NKR23_g9935</name>
</gene>
<evidence type="ECO:0000256" key="1">
    <source>
        <dbReference type="ARBA" id="ARBA00009466"/>
    </source>
</evidence>